<evidence type="ECO:0000313" key="2">
    <source>
        <dbReference type="Proteomes" id="UP000245629"/>
    </source>
</evidence>
<keyword evidence="2" id="KW-1185">Reference proteome</keyword>
<gene>
    <name evidence="1" type="ORF">DEW08_05985</name>
</gene>
<dbReference type="EMBL" id="CP029352">
    <property type="protein sequence ID" value="AWK85775.1"/>
    <property type="molecule type" value="Genomic_DNA"/>
</dbReference>
<proteinExistence type="predicted"/>
<sequence>MRLPVYAATAAGRGAMTSLDGGVLPSSGDTCITATISNGQACINLPILGQKCISVPSWIPSGTLASLCAKLCTTGPLPTGACVTATVAGKQVASECFGRC</sequence>
<dbReference type="OrthoDB" id="6705417at2"/>
<dbReference type="AlphaFoldDB" id="A0A2S2CMV2"/>
<evidence type="ECO:0000313" key="1">
    <source>
        <dbReference type="EMBL" id="AWK85775.1"/>
    </source>
</evidence>
<organism evidence="1 2">
    <name type="scientific">Azospirillum thermophilum</name>
    <dbReference type="NCBI Taxonomy" id="2202148"/>
    <lineage>
        <taxon>Bacteria</taxon>
        <taxon>Pseudomonadati</taxon>
        <taxon>Pseudomonadota</taxon>
        <taxon>Alphaproteobacteria</taxon>
        <taxon>Rhodospirillales</taxon>
        <taxon>Azospirillaceae</taxon>
        <taxon>Azospirillum</taxon>
    </lineage>
</organism>
<name>A0A2S2CMV2_9PROT</name>
<dbReference type="RefSeq" id="WP_109325191.1">
    <property type="nucleotide sequence ID" value="NZ_CP029352.1"/>
</dbReference>
<dbReference type="KEGG" id="azz:DEW08_05985"/>
<dbReference type="Proteomes" id="UP000245629">
    <property type="component" value="Chromosome 1"/>
</dbReference>
<reference evidence="2" key="1">
    <citation type="submission" date="2018-05" db="EMBL/GenBank/DDBJ databases">
        <title>Azospirillum thermophila sp. nov., a novel isolated from hot spring.</title>
        <authorList>
            <person name="Zhao Z."/>
        </authorList>
    </citation>
    <scope>NUCLEOTIDE SEQUENCE [LARGE SCALE GENOMIC DNA]</scope>
    <source>
        <strain evidence="2">CFH 70021</strain>
    </source>
</reference>
<protein>
    <submittedName>
        <fullName evidence="1">Uncharacterized protein</fullName>
    </submittedName>
</protein>
<accession>A0A2S2CMV2</accession>